<feature type="binding site" evidence="7">
    <location>
        <position position="558"/>
    </location>
    <ligand>
        <name>[4Fe-4S] cluster</name>
        <dbReference type="ChEBI" id="CHEBI:49883"/>
    </ligand>
</feature>
<protein>
    <recommendedName>
        <fullName evidence="7">4-hydroxy-3-methylbut-2-en-1-yl diphosphate synthase (flavodoxin)</fullName>
        <ecNumber evidence="7">1.17.7.3</ecNumber>
    </recommendedName>
    <alternativeName>
        <fullName evidence="7">1-hydroxy-2-methyl-2-(E)-butenyl 4-diphosphate synthase</fullName>
    </alternativeName>
</protein>
<dbReference type="PANTHER" id="PTHR30454:SF0">
    <property type="entry name" value="4-HYDROXY-3-METHYLBUT-2-EN-1-YL DIPHOSPHATE SYNTHASE (FERREDOXIN), CHLOROPLASTIC"/>
    <property type="match status" value="1"/>
</dbReference>
<keyword evidence="4 7" id="KW-0408">Iron</keyword>
<comment type="function">
    <text evidence="7">Converts 2C-methyl-D-erythritol 2,4-cyclodiphosphate (ME-2,4cPP) into 1-hydroxy-2-methyl-2-(E)-butenyl 4-diphosphate.</text>
</comment>
<comment type="similarity">
    <text evidence="7">Belongs to the IspG family.</text>
</comment>
<comment type="catalytic activity">
    <reaction evidence="7">
        <text>(2E)-4-hydroxy-3-methylbut-2-enyl diphosphate + oxidized [flavodoxin] + H2O + 2 H(+) = 2-C-methyl-D-erythritol 2,4-cyclic diphosphate + reduced [flavodoxin]</text>
        <dbReference type="Rhea" id="RHEA:43604"/>
        <dbReference type="Rhea" id="RHEA-COMP:10622"/>
        <dbReference type="Rhea" id="RHEA-COMP:10623"/>
        <dbReference type="ChEBI" id="CHEBI:15377"/>
        <dbReference type="ChEBI" id="CHEBI:15378"/>
        <dbReference type="ChEBI" id="CHEBI:57618"/>
        <dbReference type="ChEBI" id="CHEBI:58210"/>
        <dbReference type="ChEBI" id="CHEBI:58483"/>
        <dbReference type="ChEBI" id="CHEBI:128753"/>
        <dbReference type="EC" id="1.17.7.3"/>
    </reaction>
</comment>
<dbReference type="EMBL" id="JAKJSC010000003">
    <property type="protein sequence ID" value="MDE5419208.1"/>
    <property type="molecule type" value="Genomic_DNA"/>
</dbReference>
<feature type="domain" description="IspG C-terminal" evidence="9">
    <location>
        <begin position="554"/>
        <end position="642"/>
    </location>
</feature>
<dbReference type="InterPro" id="IPR004588">
    <property type="entry name" value="IspG_bac-typ"/>
</dbReference>
<keyword evidence="5 7" id="KW-0411">Iron-sulfur</keyword>
<dbReference type="EC" id="1.17.7.3" evidence="7"/>
<dbReference type="NCBIfam" id="TIGR00612">
    <property type="entry name" value="ispG_gcpE"/>
    <property type="match status" value="1"/>
</dbReference>
<evidence type="ECO:0000256" key="2">
    <source>
        <dbReference type="ARBA" id="ARBA00022723"/>
    </source>
</evidence>
<dbReference type="SUPFAM" id="SSF56014">
    <property type="entry name" value="Nitrite and sulphite reductase 4Fe-4S domain-like"/>
    <property type="match status" value="1"/>
</dbReference>
<evidence type="ECO:0000313" key="11">
    <source>
        <dbReference type="Proteomes" id="UP001528920"/>
    </source>
</evidence>
<evidence type="ECO:0000313" key="10">
    <source>
        <dbReference type="EMBL" id="MDE5419208.1"/>
    </source>
</evidence>
<keyword evidence="3 7" id="KW-0560">Oxidoreductase</keyword>
<dbReference type="PIRSF" id="PIRSF037336">
    <property type="entry name" value="IspG_like"/>
    <property type="match status" value="1"/>
</dbReference>
<dbReference type="PANTHER" id="PTHR30454">
    <property type="entry name" value="4-HYDROXY-3-METHYLBUT-2-EN-1-YL DIPHOSPHATE SYNTHASE"/>
    <property type="match status" value="1"/>
</dbReference>
<evidence type="ECO:0000256" key="7">
    <source>
        <dbReference type="HAMAP-Rule" id="MF_00159"/>
    </source>
</evidence>
<sequence length="650" mass="72327">MSLSNHQLFCKDLFNYSRRKSSESLIGTTALGGNNPIRIQSMTNTDTNNIEASVEQSIRMIESGAEYVRLTTQGTKEAENLKFIKEELVKRGYNTPLVADIHFNPAAALIAAKYVDKVRINPGNFVDKRADFANPGYGDVKYQEDLEKIRDKFIPLIRLCKEHNTAIRIGTNHGSLSDRIMSRYGDTPRGMVEATLEFLRICKEQNFPNVAISIKSSNTIMMVKTVRLLVSEMANENMFYPLHLGVTEAGEGEDGRIKSAVGTGALLNDGIGDTVRISLTEDPEIESPVGKKLVDYVLEKEGHQPIAPIENVDVNLFDFYKRSTLVIRNIGSSKVPVVVTDASHESYISTELPEKAGYVLNEDTFEWEKGKLAADYLFVNGFDAIFADYPKDLGIIVDQECWEMANNFAENTYPMFQADEFLTGNLSFFHSDLFFVECSYSQLTDAFIQAVKDNPKVVLVCSSNHQNAFAEQRAFTLRLIEAKCKAPVIFKRSFSESNLENLHIKASADLGSLYFDGLSNGIWLDNNGDISHEEVNSTAFGILQAARVRTTKTEFVSCPGCGRTLFKLHEVVAEVKKQFSHLTHLKIGVMGCIVNGPGEMGDVDYGYVGAGPGKVSLYKGHELIKKNISSDSAIHELTEIIKSHGDWIHK</sequence>
<dbReference type="Pfam" id="PF26540">
    <property type="entry name" value="GcpE_C"/>
    <property type="match status" value="1"/>
</dbReference>
<comment type="pathway">
    <text evidence="7">Isoprenoid biosynthesis; isopentenyl diphosphate biosynthesis via DXP pathway; isopentenyl diphosphate from 1-deoxy-D-xylulose 5-phosphate: step 5/6.</text>
</comment>
<feature type="binding site" evidence="7">
    <location>
        <position position="599"/>
    </location>
    <ligand>
        <name>[4Fe-4S] cluster</name>
        <dbReference type="ChEBI" id="CHEBI:49883"/>
    </ligand>
</feature>
<evidence type="ECO:0000256" key="1">
    <source>
        <dbReference type="ARBA" id="ARBA00022485"/>
    </source>
</evidence>
<comment type="caution">
    <text evidence="10">The sequence shown here is derived from an EMBL/GenBank/DDBJ whole genome shotgun (WGS) entry which is preliminary data.</text>
</comment>
<evidence type="ECO:0000256" key="6">
    <source>
        <dbReference type="ARBA" id="ARBA00023229"/>
    </source>
</evidence>
<keyword evidence="11" id="KW-1185">Reference proteome</keyword>
<keyword evidence="1 7" id="KW-0004">4Fe-4S</keyword>
<feature type="binding site" evidence="7">
    <location>
        <position position="592"/>
    </location>
    <ligand>
        <name>[4Fe-4S] cluster</name>
        <dbReference type="ChEBI" id="CHEBI:49883"/>
    </ligand>
</feature>
<evidence type="ECO:0000256" key="4">
    <source>
        <dbReference type="ARBA" id="ARBA00023004"/>
    </source>
</evidence>
<accession>A0ABT5VUX5</accession>
<dbReference type="InterPro" id="IPR017178">
    <property type="entry name" value="IspG_atypical"/>
</dbReference>
<dbReference type="InterPro" id="IPR011005">
    <property type="entry name" value="Dihydropteroate_synth-like_sf"/>
</dbReference>
<comment type="cofactor">
    <cofactor evidence="7">
        <name>[4Fe-4S] cluster</name>
        <dbReference type="ChEBI" id="CHEBI:49883"/>
    </cofactor>
    <text evidence="7">Binds 1 [4Fe-4S] cluster.</text>
</comment>
<organism evidence="10 11">
    <name type="scientific">Paralabilibaculum antarcticum</name>
    <dbReference type="NCBI Taxonomy" id="2912572"/>
    <lineage>
        <taxon>Bacteria</taxon>
        <taxon>Pseudomonadati</taxon>
        <taxon>Bacteroidota</taxon>
        <taxon>Bacteroidia</taxon>
        <taxon>Marinilabiliales</taxon>
        <taxon>Marinifilaceae</taxon>
        <taxon>Paralabilibaculum</taxon>
    </lineage>
</organism>
<dbReference type="Gene3D" id="3.30.413.10">
    <property type="entry name" value="Sulfite Reductase Hemoprotein, domain 1"/>
    <property type="match status" value="1"/>
</dbReference>
<keyword evidence="2 7" id="KW-0479">Metal-binding</keyword>
<dbReference type="RefSeq" id="WP_275110538.1">
    <property type="nucleotide sequence ID" value="NZ_JAKJSC010000003.1"/>
</dbReference>
<reference evidence="10 11" key="1">
    <citation type="submission" date="2022-01" db="EMBL/GenBank/DDBJ databases">
        <title>Labilibaculum sp. nov, a marine bacterium isolated from Antarctica.</title>
        <authorList>
            <person name="Dai W."/>
        </authorList>
    </citation>
    <scope>NUCLEOTIDE SEQUENCE [LARGE SCALE GENOMIC DNA]</scope>
    <source>
        <strain evidence="10 11">DW002</strain>
    </source>
</reference>
<keyword evidence="6 7" id="KW-0414">Isoprene biosynthesis</keyword>
<dbReference type="InterPro" id="IPR045854">
    <property type="entry name" value="NO2/SO3_Rdtase_4Fe4S_sf"/>
</dbReference>
<dbReference type="Pfam" id="PF04551">
    <property type="entry name" value="GcpE"/>
    <property type="match status" value="1"/>
</dbReference>
<dbReference type="GO" id="GO:0046429">
    <property type="term" value="F:4-hydroxy-3-methylbut-2-en-1-yl diphosphate synthase activity (ferredoxin)"/>
    <property type="evidence" value="ECO:0007669"/>
    <property type="project" value="UniProtKB-EC"/>
</dbReference>
<proteinExistence type="inferred from homology"/>
<evidence type="ECO:0000256" key="3">
    <source>
        <dbReference type="ARBA" id="ARBA00023002"/>
    </source>
</evidence>
<dbReference type="InterPro" id="IPR058579">
    <property type="entry name" value="IspG_C"/>
</dbReference>
<feature type="binding site" evidence="7">
    <location>
        <position position="561"/>
    </location>
    <ligand>
        <name>[4Fe-4S] cluster</name>
        <dbReference type="ChEBI" id="CHEBI:49883"/>
    </ligand>
</feature>
<dbReference type="Gene3D" id="3.20.20.20">
    <property type="entry name" value="Dihydropteroate synthase-like"/>
    <property type="match status" value="1"/>
</dbReference>
<evidence type="ECO:0000256" key="5">
    <source>
        <dbReference type="ARBA" id="ARBA00023014"/>
    </source>
</evidence>
<dbReference type="SUPFAM" id="SSF51717">
    <property type="entry name" value="Dihydropteroate synthetase-like"/>
    <property type="match status" value="1"/>
</dbReference>
<feature type="domain" description="IspG TIM-barrel" evidence="8">
    <location>
        <begin position="26"/>
        <end position="290"/>
    </location>
</feature>
<dbReference type="InterPro" id="IPR058578">
    <property type="entry name" value="IspG_TIM"/>
</dbReference>
<gene>
    <name evidence="7 10" type="primary">ispG</name>
    <name evidence="10" type="ORF">L3049_14505</name>
</gene>
<evidence type="ECO:0000259" key="9">
    <source>
        <dbReference type="Pfam" id="PF26540"/>
    </source>
</evidence>
<dbReference type="HAMAP" id="MF_00159">
    <property type="entry name" value="IspG"/>
    <property type="match status" value="1"/>
</dbReference>
<dbReference type="Proteomes" id="UP001528920">
    <property type="component" value="Unassembled WGS sequence"/>
</dbReference>
<evidence type="ECO:0000259" key="8">
    <source>
        <dbReference type="Pfam" id="PF04551"/>
    </source>
</evidence>
<name>A0ABT5VUX5_9BACT</name>